<dbReference type="GO" id="GO:0005524">
    <property type="term" value="F:ATP binding"/>
    <property type="evidence" value="ECO:0007669"/>
    <property type="project" value="UniProtKB-KW"/>
</dbReference>
<reference evidence="7 8" key="1">
    <citation type="submission" date="2019-03" db="EMBL/GenBank/DDBJ databases">
        <title>Genomic Encyclopedia of Type Strains, Phase IV (KMG-IV): sequencing the most valuable type-strain genomes for metagenomic binning, comparative biology and taxonomic classification.</title>
        <authorList>
            <person name="Goeker M."/>
        </authorList>
    </citation>
    <scope>NUCLEOTIDE SEQUENCE [LARGE SCALE GENOMIC DNA]</scope>
    <source>
        <strain evidence="7 8">DSM 18577</strain>
    </source>
</reference>
<dbReference type="PROSITE" id="PS50893">
    <property type="entry name" value="ABC_TRANSPORTER_2"/>
    <property type="match status" value="1"/>
</dbReference>
<keyword evidence="3 7" id="KW-0067">ATP-binding</keyword>
<dbReference type="InterPro" id="IPR017871">
    <property type="entry name" value="ABC_transporter-like_CS"/>
</dbReference>
<evidence type="ECO:0000256" key="5">
    <source>
        <dbReference type="ARBA" id="ARBA00037066"/>
    </source>
</evidence>
<evidence type="ECO:0000256" key="2">
    <source>
        <dbReference type="ARBA" id="ARBA00022741"/>
    </source>
</evidence>
<comment type="function">
    <text evidence="5">Part of the ABC transporter complex HmuTUV involved in hemin import. Responsible for energy coupling to the transport system.</text>
</comment>
<evidence type="ECO:0000256" key="1">
    <source>
        <dbReference type="ARBA" id="ARBA00022448"/>
    </source>
</evidence>
<organism evidence="7 8">
    <name type="scientific">Celerinatantimonas diazotrophica</name>
    <dbReference type="NCBI Taxonomy" id="412034"/>
    <lineage>
        <taxon>Bacteria</taxon>
        <taxon>Pseudomonadati</taxon>
        <taxon>Pseudomonadota</taxon>
        <taxon>Gammaproteobacteria</taxon>
        <taxon>Celerinatantimonadaceae</taxon>
        <taxon>Celerinatantimonas</taxon>
    </lineage>
</organism>
<sequence length="252" mass="27825">MIEITDLEVRNYLVIEQLQIGRGQMVALCGANGAGKSTLLETLAGYIAPSRGAIQFLGQPIASYGVAELSQYRSWLAQQSQQRVYLCVNEQLQLAAQSLFGHSRPLAYQVIDEIIEQLSLSALLKRRLVELSGGELQRVSLASIFIGSDLRLKPEHCLLLLDEPLSALDPQFQHAVIHLLQDRCKQGQSILLSLHDLNLATFYAMDVLLLHQGRHKIMGPAQQVLTAPRLAELFGVSMAQININGHTQLILA</sequence>
<keyword evidence="1" id="KW-0813">Transport</keyword>
<dbReference type="Gene3D" id="3.40.50.300">
    <property type="entry name" value="P-loop containing nucleotide triphosphate hydrolases"/>
    <property type="match status" value="1"/>
</dbReference>
<gene>
    <name evidence="7" type="ORF">EV690_1886</name>
</gene>
<accession>A0A4R1JL82</accession>
<evidence type="ECO:0000313" key="8">
    <source>
        <dbReference type="Proteomes" id="UP000295565"/>
    </source>
</evidence>
<proteinExistence type="predicted"/>
<dbReference type="EMBL" id="SMGD01000013">
    <property type="protein sequence ID" value="TCK51805.1"/>
    <property type="molecule type" value="Genomic_DNA"/>
</dbReference>
<dbReference type="GO" id="GO:0016020">
    <property type="term" value="C:membrane"/>
    <property type="evidence" value="ECO:0007669"/>
    <property type="project" value="InterPro"/>
</dbReference>
<evidence type="ECO:0000313" key="7">
    <source>
        <dbReference type="EMBL" id="TCK51805.1"/>
    </source>
</evidence>
<dbReference type="InterPro" id="IPR015856">
    <property type="entry name" value="ABC_transpr_CbiO/EcfA_su"/>
</dbReference>
<dbReference type="GO" id="GO:0055085">
    <property type="term" value="P:transmembrane transport"/>
    <property type="evidence" value="ECO:0007669"/>
    <property type="project" value="InterPro"/>
</dbReference>
<protein>
    <submittedName>
        <fullName evidence="7">Iron complex transport system ATP-binding protein/vitamin B12 transport system ATP-binding protein</fullName>
    </submittedName>
</protein>
<keyword evidence="8" id="KW-1185">Reference proteome</keyword>
<evidence type="ECO:0000256" key="3">
    <source>
        <dbReference type="ARBA" id="ARBA00022840"/>
    </source>
</evidence>
<dbReference type="PANTHER" id="PTHR42794:SF1">
    <property type="entry name" value="HEMIN IMPORT ATP-BINDING PROTEIN HMUV"/>
    <property type="match status" value="1"/>
</dbReference>
<dbReference type="Proteomes" id="UP000295565">
    <property type="component" value="Unassembled WGS sequence"/>
</dbReference>
<dbReference type="PANTHER" id="PTHR42794">
    <property type="entry name" value="HEMIN IMPORT ATP-BINDING PROTEIN HMUV"/>
    <property type="match status" value="1"/>
</dbReference>
<dbReference type="RefSeq" id="WP_131912724.1">
    <property type="nucleotide sequence ID" value="NZ_OU594967.1"/>
</dbReference>
<feature type="domain" description="ABC transporter" evidence="6">
    <location>
        <begin position="2"/>
        <end position="237"/>
    </location>
</feature>
<dbReference type="SMART" id="SM00382">
    <property type="entry name" value="AAA"/>
    <property type="match status" value="1"/>
</dbReference>
<dbReference type="InterPro" id="IPR003593">
    <property type="entry name" value="AAA+_ATPase"/>
</dbReference>
<dbReference type="AlphaFoldDB" id="A0A4R1JL82"/>
<dbReference type="GO" id="GO:0016887">
    <property type="term" value="F:ATP hydrolysis activity"/>
    <property type="evidence" value="ECO:0007669"/>
    <property type="project" value="InterPro"/>
</dbReference>
<keyword evidence="2" id="KW-0547">Nucleotide-binding</keyword>
<dbReference type="PROSITE" id="PS00211">
    <property type="entry name" value="ABC_TRANSPORTER_1"/>
    <property type="match status" value="1"/>
</dbReference>
<dbReference type="OrthoDB" id="5292475at2"/>
<dbReference type="SUPFAM" id="SSF52540">
    <property type="entry name" value="P-loop containing nucleoside triphosphate hydrolases"/>
    <property type="match status" value="1"/>
</dbReference>
<dbReference type="Pfam" id="PF00005">
    <property type="entry name" value="ABC_tran"/>
    <property type="match status" value="1"/>
</dbReference>
<dbReference type="CDD" id="cd03225">
    <property type="entry name" value="ABC_cobalt_CbiO_domain1"/>
    <property type="match status" value="1"/>
</dbReference>
<comment type="caution">
    <text evidence="7">The sequence shown here is derived from an EMBL/GenBank/DDBJ whole genome shotgun (WGS) entry which is preliminary data.</text>
</comment>
<keyword evidence="4" id="KW-1278">Translocase</keyword>
<dbReference type="InterPro" id="IPR003439">
    <property type="entry name" value="ABC_transporter-like_ATP-bd"/>
</dbReference>
<evidence type="ECO:0000259" key="6">
    <source>
        <dbReference type="PROSITE" id="PS50893"/>
    </source>
</evidence>
<dbReference type="InterPro" id="IPR027417">
    <property type="entry name" value="P-loop_NTPase"/>
</dbReference>
<name>A0A4R1JL82_9GAMM</name>
<evidence type="ECO:0000256" key="4">
    <source>
        <dbReference type="ARBA" id="ARBA00022967"/>
    </source>
</evidence>